<accession>A0A7X1ZJC4</accession>
<reference evidence="2 3" key="1">
    <citation type="submission" date="2019-10" db="EMBL/GenBank/DDBJ databases">
        <title>Draft whole-genome sequence of the purple nonsulfur photosynthetic bacterium Roseospira navarrensis DSM 15114.</title>
        <authorList>
            <person name="Kyndt J.A."/>
            <person name="Meyer T.E."/>
        </authorList>
    </citation>
    <scope>NUCLEOTIDE SEQUENCE [LARGE SCALE GENOMIC DNA]</scope>
    <source>
        <strain evidence="2 3">DSM 15114</strain>
    </source>
</reference>
<dbReference type="OrthoDB" id="9798292at2"/>
<dbReference type="InterPro" id="IPR008320">
    <property type="entry name" value="UCP032025"/>
</dbReference>
<comment type="caution">
    <text evidence="2">The sequence shown here is derived from an EMBL/GenBank/DDBJ whole genome shotgun (WGS) entry which is preliminary data.</text>
</comment>
<feature type="region of interest" description="Disordered" evidence="1">
    <location>
        <begin position="108"/>
        <end position="130"/>
    </location>
</feature>
<name>A0A7X1ZJC4_9PROT</name>
<evidence type="ECO:0000313" key="3">
    <source>
        <dbReference type="Proteomes" id="UP000434582"/>
    </source>
</evidence>
<protein>
    <submittedName>
        <fullName evidence="2">DUF1489 family protein</fullName>
    </submittedName>
</protein>
<evidence type="ECO:0000256" key="1">
    <source>
        <dbReference type="SAM" id="MobiDB-lite"/>
    </source>
</evidence>
<dbReference type="Proteomes" id="UP000434582">
    <property type="component" value="Unassembled WGS sequence"/>
</dbReference>
<gene>
    <name evidence="2" type="ORF">GHC57_18495</name>
</gene>
<dbReference type="EMBL" id="WIVE01000113">
    <property type="protein sequence ID" value="MQX38507.1"/>
    <property type="molecule type" value="Genomic_DNA"/>
</dbReference>
<keyword evidence="3" id="KW-1185">Reference proteome</keyword>
<proteinExistence type="predicted"/>
<organism evidence="2 3">
    <name type="scientific">Roseospira navarrensis</name>
    <dbReference type="NCBI Taxonomy" id="140058"/>
    <lineage>
        <taxon>Bacteria</taxon>
        <taxon>Pseudomonadati</taxon>
        <taxon>Pseudomonadota</taxon>
        <taxon>Alphaproteobacteria</taxon>
        <taxon>Rhodospirillales</taxon>
        <taxon>Rhodospirillaceae</taxon>
        <taxon>Roseospira</taxon>
    </lineage>
</organism>
<evidence type="ECO:0000313" key="2">
    <source>
        <dbReference type="EMBL" id="MQX38507.1"/>
    </source>
</evidence>
<sequence length="148" mass="16274">MPLHLVKLCVGIDAPDQLRALQHGRRLAVGDALVHTTRMIPRRADEIVPGGSLYWVMKGAVRCRQTILDLEPVTDPETGRSACRIHLDPTVVDTEAWPWRPFQGWRYLPPEKAPPDRRTGTGGGAGGADDVAAMPDDMQAALREMGFL</sequence>
<dbReference type="AlphaFoldDB" id="A0A7X1ZJC4"/>
<dbReference type="Pfam" id="PF07370">
    <property type="entry name" value="DUF1489"/>
    <property type="match status" value="1"/>
</dbReference>
<dbReference type="PIRSF" id="PIRSF032025">
    <property type="entry name" value="UCP032025"/>
    <property type="match status" value="1"/>
</dbReference>